<dbReference type="GO" id="GO:0016887">
    <property type="term" value="F:ATP hydrolysis activity"/>
    <property type="evidence" value="ECO:0007669"/>
    <property type="project" value="InterPro"/>
</dbReference>
<evidence type="ECO:0000313" key="6">
    <source>
        <dbReference type="EMBL" id="SFA72050.1"/>
    </source>
</evidence>
<accession>A0A1I0V7L5</accession>
<dbReference type="InterPro" id="IPR017871">
    <property type="entry name" value="ABC_transporter-like_CS"/>
</dbReference>
<dbReference type="STRING" id="84698.SAMN04488528_1001196"/>
<dbReference type="AlphaFoldDB" id="A0A1I0V7L5"/>
<dbReference type="EMBL" id="FOKI01000001">
    <property type="protein sequence ID" value="SFA72050.1"/>
    <property type="molecule type" value="Genomic_DNA"/>
</dbReference>
<dbReference type="OrthoDB" id="9804199at2"/>
<dbReference type="InterPro" id="IPR003593">
    <property type="entry name" value="AAA+_ATPase"/>
</dbReference>
<dbReference type="RefSeq" id="WP_090037884.1">
    <property type="nucleotide sequence ID" value="NZ_FOKI01000001.1"/>
</dbReference>
<keyword evidence="7" id="KW-1185">Reference proteome</keyword>
<keyword evidence="2" id="KW-0813">Transport</keyword>
<comment type="similarity">
    <text evidence="1">Belongs to the ABC transporter superfamily.</text>
</comment>
<keyword evidence="4 6" id="KW-0067">ATP-binding</keyword>
<keyword evidence="3" id="KW-0547">Nucleotide-binding</keyword>
<reference evidence="6 7" key="1">
    <citation type="submission" date="2016-10" db="EMBL/GenBank/DDBJ databases">
        <authorList>
            <person name="de Groot N.N."/>
        </authorList>
    </citation>
    <scope>NUCLEOTIDE SEQUENCE [LARGE SCALE GENOMIC DNA]</scope>
    <source>
        <strain evidence="6 7">DSM 12271</strain>
    </source>
</reference>
<dbReference type="GO" id="GO:0005524">
    <property type="term" value="F:ATP binding"/>
    <property type="evidence" value="ECO:0007669"/>
    <property type="project" value="UniProtKB-KW"/>
</dbReference>
<evidence type="ECO:0000259" key="5">
    <source>
        <dbReference type="PROSITE" id="PS50893"/>
    </source>
</evidence>
<dbReference type="Pfam" id="PF00005">
    <property type="entry name" value="ABC_tran"/>
    <property type="match status" value="1"/>
</dbReference>
<name>A0A1I0V7L5_9CLOT</name>
<dbReference type="PROSITE" id="PS00211">
    <property type="entry name" value="ABC_TRANSPORTER_1"/>
    <property type="match status" value="1"/>
</dbReference>
<dbReference type="PANTHER" id="PTHR43166">
    <property type="entry name" value="AMINO ACID IMPORT ATP-BINDING PROTEIN"/>
    <property type="match status" value="1"/>
</dbReference>
<evidence type="ECO:0000256" key="1">
    <source>
        <dbReference type="ARBA" id="ARBA00005417"/>
    </source>
</evidence>
<dbReference type="PANTHER" id="PTHR43166:SF4">
    <property type="entry name" value="PHOSPHONATES IMPORT ATP-BINDING PROTEIN PHNC"/>
    <property type="match status" value="1"/>
</dbReference>
<evidence type="ECO:0000313" key="7">
    <source>
        <dbReference type="Proteomes" id="UP000198619"/>
    </source>
</evidence>
<organism evidence="6 7">
    <name type="scientific">Clostridium frigidicarnis</name>
    <dbReference type="NCBI Taxonomy" id="84698"/>
    <lineage>
        <taxon>Bacteria</taxon>
        <taxon>Bacillati</taxon>
        <taxon>Bacillota</taxon>
        <taxon>Clostridia</taxon>
        <taxon>Eubacteriales</taxon>
        <taxon>Clostridiaceae</taxon>
        <taxon>Clostridium</taxon>
    </lineage>
</organism>
<sequence length="222" mass="24831">MLQVVDIKKSFKGIKVLENITFNINRGEIVSLIGESGAGKTTTMRIISGLEKVDSGHVLIDSEELNKDTRKNLGMVFQGFNLFPHMTVLQNIIEAPINVLKIDKYEAEKRAFQILKSLAIEDKAKNYPCELSGGQKQRVAIARVLAMKPKYICFDEPTSALDPKLTLEVGEIIKELSKEGIGILIVTHDMIFAKKVSSRIIEINNGRILRNVSSEEFFNIIV</sequence>
<feature type="domain" description="ABC transporter" evidence="5">
    <location>
        <begin position="2"/>
        <end position="222"/>
    </location>
</feature>
<evidence type="ECO:0000256" key="3">
    <source>
        <dbReference type="ARBA" id="ARBA00022741"/>
    </source>
</evidence>
<dbReference type="SMART" id="SM00382">
    <property type="entry name" value="AAA"/>
    <property type="match status" value="1"/>
</dbReference>
<dbReference type="SUPFAM" id="SSF52540">
    <property type="entry name" value="P-loop containing nucleoside triphosphate hydrolases"/>
    <property type="match status" value="1"/>
</dbReference>
<dbReference type="PROSITE" id="PS50893">
    <property type="entry name" value="ABC_TRANSPORTER_2"/>
    <property type="match status" value="1"/>
</dbReference>
<dbReference type="Proteomes" id="UP000198619">
    <property type="component" value="Unassembled WGS sequence"/>
</dbReference>
<dbReference type="GO" id="GO:0015424">
    <property type="term" value="F:ABC-type amino acid transporter activity"/>
    <property type="evidence" value="ECO:0007669"/>
    <property type="project" value="InterPro"/>
</dbReference>
<dbReference type="Gene3D" id="3.40.50.300">
    <property type="entry name" value="P-loop containing nucleotide triphosphate hydrolases"/>
    <property type="match status" value="1"/>
</dbReference>
<protein>
    <submittedName>
        <fullName evidence="6">Amino acid ABC transporter ATP-binding protein, PAAT family</fullName>
    </submittedName>
</protein>
<dbReference type="InterPro" id="IPR027417">
    <property type="entry name" value="P-loop_NTPase"/>
</dbReference>
<dbReference type="InterPro" id="IPR030679">
    <property type="entry name" value="ABC_ATPase_HisP-typ"/>
</dbReference>
<dbReference type="InterPro" id="IPR003439">
    <property type="entry name" value="ABC_transporter-like_ATP-bd"/>
</dbReference>
<evidence type="ECO:0000256" key="4">
    <source>
        <dbReference type="ARBA" id="ARBA00022840"/>
    </source>
</evidence>
<gene>
    <name evidence="6" type="ORF">SAMN04488528_1001196</name>
</gene>
<proteinExistence type="inferred from homology"/>
<dbReference type="InterPro" id="IPR050086">
    <property type="entry name" value="MetN_ABC_transporter-like"/>
</dbReference>
<evidence type="ECO:0000256" key="2">
    <source>
        <dbReference type="ARBA" id="ARBA00022448"/>
    </source>
</evidence>
<dbReference type="PIRSF" id="PIRSF039085">
    <property type="entry name" value="ABC_ATPase_HisP"/>
    <property type="match status" value="1"/>
</dbReference>